<dbReference type="EMBL" id="KZ514995">
    <property type="protein sequence ID" value="PKU30296.1"/>
    <property type="molecule type" value="Genomic_DNA"/>
</dbReference>
<protein>
    <recommendedName>
        <fullName evidence="5">Ig-like domain-containing protein</fullName>
    </recommendedName>
</protein>
<keyword evidence="1" id="KW-0732">Signal</keyword>
<dbReference type="SMART" id="SM00408">
    <property type="entry name" value="IGc2"/>
    <property type="match status" value="3"/>
</dbReference>
<dbReference type="PANTHER" id="PTHR12231:SF218">
    <property type="entry name" value="MICROFIBRILLAR-ASSOCIATED PROTEIN 3-LIKE"/>
    <property type="match status" value="1"/>
</dbReference>
<dbReference type="InterPro" id="IPR051170">
    <property type="entry name" value="Neural/epithelial_adhesion"/>
</dbReference>
<dbReference type="FunFam" id="2.60.40.10:FF:000186">
    <property type="entry name" value="Hemicentin 1"/>
    <property type="match status" value="1"/>
</dbReference>
<dbReference type="PROSITE" id="PS50835">
    <property type="entry name" value="IG_LIKE"/>
    <property type="match status" value="4"/>
</dbReference>
<sequence>MVLVPNPYINVRSDGSLHLERVRLQDGGDYTCMASNVAGTSNKTTTVNVYVLPVIQHGQQIFSTIEGIPVTLPCKASGVPKPSIVWSKKDVILSSNVKFSAGSDGSLQVVSPGGEETGEYVCTATNAAGYATRKVQLTVYVPPKIQRGPRVLKVQAGHRVDIPCSAQGIPPPTITWFQGRSAVPIDGGQFIHSLDGALTISNVQPPDAGIYKCVASNVAGSDASEITVQVQESPTIEDLDPPYNNPFQERVANQRIAFPCPAKGIPKPVIKWLRNGRELMGNEPGISILEDGTLLIIASVTPSDNGEYICVATNEAGSTERKYNLKVHGK</sequence>
<dbReference type="InterPro" id="IPR036179">
    <property type="entry name" value="Ig-like_dom_sf"/>
</dbReference>
<dbReference type="AlphaFoldDB" id="A0A2I0T928"/>
<dbReference type="Proteomes" id="UP000233556">
    <property type="component" value="Unassembled WGS sequence"/>
</dbReference>
<dbReference type="SUPFAM" id="SSF48726">
    <property type="entry name" value="Immunoglobulin"/>
    <property type="match status" value="4"/>
</dbReference>
<keyword evidence="2" id="KW-0677">Repeat</keyword>
<dbReference type="Gene3D" id="2.60.40.10">
    <property type="entry name" value="Immunoglobulins"/>
    <property type="match status" value="4"/>
</dbReference>
<dbReference type="InterPro" id="IPR003599">
    <property type="entry name" value="Ig_sub"/>
</dbReference>
<dbReference type="InterPro" id="IPR013783">
    <property type="entry name" value="Ig-like_fold"/>
</dbReference>
<feature type="domain" description="Ig-like" evidence="5">
    <location>
        <begin position="234"/>
        <end position="326"/>
    </location>
</feature>
<name>A0A2I0T928_LIMLA</name>
<dbReference type="InterPro" id="IPR007110">
    <property type="entry name" value="Ig-like_dom"/>
</dbReference>
<keyword evidence="7" id="KW-1185">Reference proteome</keyword>
<evidence type="ECO:0000313" key="6">
    <source>
        <dbReference type="EMBL" id="PKU30296.1"/>
    </source>
</evidence>
<dbReference type="Pfam" id="PF07679">
    <property type="entry name" value="I-set"/>
    <property type="match status" value="3"/>
</dbReference>
<evidence type="ECO:0000256" key="4">
    <source>
        <dbReference type="ARBA" id="ARBA00023319"/>
    </source>
</evidence>
<evidence type="ECO:0000313" key="7">
    <source>
        <dbReference type="Proteomes" id="UP000233556"/>
    </source>
</evidence>
<accession>A0A2I0T928</accession>
<dbReference type="InterPro" id="IPR003598">
    <property type="entry name" value="Ig_sub2"/>
</dbReference>
<keyword evidence="3" id="KW-1015">Disulfide bond</keyword>
<reference evidence="7" key="1">
    <citation type="submission" date="2017-11" db="EMBL/GenBank/DDBJ databases">
        <authorList>
            <person name="Lima N.C."/>
            <person name="Parody-Merino A.M."/>
            <person name="Battley P.F."/>
            <person name="Fidler A.E."/>
            <person name="Prosdocimi F."/>
        </authorList>
    </citation>
    <scope>NUCLEOTIDE SEQUENCE [LARGE SCALE GENOMIC DNA]</scope>
</reference>
<feature type="domain" description="Ig-like" evidence="5">
    <location>
        <begin position="143"/>
        <end position="229"/>
    </location>
</feature>
<dbReference type="InterPro" id="IPR013098">
    <property type="entry name" value="Ig_I-set"/>
</dbReference>
<evidence type="ECO:0000259" key="5">
    <source>
        <dbReference type="PROSITE" id="PS50835"/>
    </source>
</evidence>
<gene>
    <name evidence="6" type="ORF">llap_19400</name>
</gene>
<evidence type="ECO:0000256" key="2">
    <source>
        <dbReference type="ARBA" id="ARBA00022737"/>
    </source>
</evidence>
<evidence type="ECO:0000256" key="1">
    <source>
        <dbReference type="ARBA" id="ARBA00022729"/>
    </source>
</evidence>
<feature type="domain" description="Ig-like" evidence="5">
    <location>
        <begin position="53"/>
        <end position="138"/>
    </location>
</feature>
<feature type="domain" description="Ig-like" evidence="5">
    <location>
        <begin position="1"/>
        <end position="48"/>
    </location>
</feature>
<dbReference type="OrthoDB" id="5985519at2759"/>
<dbReference type="GO" id="GO:0043005">
    <property type="term" value="C:neuron projection"/>
    <property type="evidence" value="ECO:0007669"/>
    <property type="project" value="TreeGrafter"/>
</dbReference>
<dbReference type="FunFam" id="2.60.40.10:FF:001075">
    <property type="entry name" value="Hemicentin 1"/>
    <property type="match status" value="1"/>
</dbReference>
<organism evidence="6 7">
    <name type="scientific">Limosa lapponica baueri</name>
    <dbReference type="NCBI Taxonomy" id="1758121"/>
    <lineage>
        <taxon>Eukaryota</taxon>
        <taxon>Metazoa</taxon>
        <taxon>Chordata</taxon>
        <taxon>Craniata</taxon>
        <taxon>Vertebrata</taxon>
        <taxon>Euteleostomi</taxon>
        <taxon>Archelosauria</taxon>
        <taxon>Archosauria</taxon>
        <taxon>Dinosauria</taxon>
        <taxon>Saurischia</taxon>
        <taxon>Theropoda</taxon>
        <taxon>Coelurosauria</taxon>
        <taxon>Aves</taxon>
        <taxon>Neognathae</taxon>
        <taxon>Neoaves</taxon>
        <taxon>Charadriiformes</taxon>
        <taxon>Scolopacidae</taxon>
        <taxon>Limosa</taxon>
    </lineage>
</organism>
<keyword evidence="4" id="KW-0393">Immunoglobulin domain</keyword>
<dbReference type="SMART" id="SM00409">
    <property type="entry name" value="IG"/>
    <property type="match status" value="4"/>
</dbReference>
<dbReference type="PANTHER" id="PTHR12231">
    <property type="entry name" value="CTX-RELATED TYPE I TRANSMEMBRANE PROTEIN"/>
    <property type="match status" value="1"/>
</dbReference>
<reference evidence="7" key="2">
    <citation type="submission" date="2017-12" db="EMBL/GenBank/DDBJ databases">
        <title>Genome sequence of the Bar-tailed Godwit (Limosa lapponica baueri).</title>
        <authorList>
            <person name="Lima N.C.B."/>
            <person name="Parody-Merino A.M."/>
            <person name="Battley P.F."/>
            <person name="Fidler A.E."/>
            <person name="Prosdocimi F."/>
        </authorList>
    </citation>
    <scope>NUCLEOTIDE SEQUENCE [LARGE SCALE GENOMIC DNA]</scope>
</reference>
<proteinExistence type="predicted"/>
<evidence type="ECO:0000256" key="3">
    <source>
        <dbReference type="ARBA" id="ARBA00023157"/>
    </source>
</evidence>
<dbReference type="FunFam" id="2.60.40.10:FF:000739">
    <property type="entry name" value="Hemicentin 1"/>
    <property type="match status" value="1"/>
</dbReference>